<name>A0A8H4KNK9_9HYPO</name>
<evidence type="ECO:0000313" key="2">
    <source>
        <dbReference type="EMBL" id="KAF4454600.1"/>
    </source>
</evidence>
<feature type="region of interest" description="Disordered" evidence="1">
    <location>
        <begin position="27"/>
        <end position="86"/>
    </location>
</feature>
<protein>
    <submittedName>
        <fullName evidence="2">Uncharacterized protein</fullName>
    </submittedName>
</protein>
<keyword evidence="3" id="KW-1185">Reference proteome</keyword>
<evidence type="ECO:0000313" key="3">
    <source>
        <dbReference type="Proteomes" id="UP000554235"/>
    </source>
</evidence>
<gene>
    <name evidence="2" type="ORF">FALBO_15800</name>
</gene>
<accession>A0A8H4KNK9</accession>
<organism evidence="2 3">
    <name type="scientific">Fusarium albosuccineum</name>
    <dbReference type="NCBI Taxonomy" id="1237068"/>
    <lineage>
        <taxon>Eukaryota</taxon>
        <taxon>Fungi</taxon>
        <taxon>Dikarya</taxon>
        <taxon>Ascomycota</taxon>
        <taxon>Pezizomycotina</taxon>
        <taxon>Sordariomycetes</taxon>
        <taxon>Hypocreomycetidae</taxon>
        <taxon>Hypocreales</taxon>
        <taxon>Nectriaceae</taxon>
        <taxon>Fusarium</taxon>
        <taxon>Fusarium decemcellulare species complex</taxon>
    </lineage>
</organism>
<comment type="caution">
    <text evidence="2">The sequence shown here is derived from an EMBL/GenBank/DDBJ whole genome shotgun (WGS) entry which is preliminary data.</text>
</comment>
<reference evidence="2 3" key="1">
    <citation type="submission" date="2020-01" db="EMBL/GenBank/DDBJ databases">
        <title>Identification and distribution of gene clusters putatively required for synthesis of sphingolipid metabolism inhibitors in phylogenetically diverse species of the filamentous fungus Fusarium.</title>
        <authorList>
            <person name="Kim H.-S."/>
            <person name="Busman M."/>
            <person name="Brown D.W."/>
            <person name="Divon H."/>
            <person name="Uhlig S."/>
            <person name="Proctor R.H."/>
        </authorList>
    </citation>
    <scope>NUCLEOTIDE SEQUENCE [LARGE SCALE GENOMIC DNA]</scope>
    <source>
        <strain evidence="2 3">NRRL 20459</strain>
    </source>
</reference>
<evidence type="ECO:0000256" key="1">
    <source>
        <dbReference type="SAM" id="MobiDB-lite"/>
    </source>
</evidence>
<sequence>MPSFVEAFSHRLEQVETTVAQVLAKRHGSNTSHIDSPYSWPSPPKPEQSSKSIGFISSPGPYSDYTPDNGASPPMLPDHGDANTTFDQTLFAGRHLAQRNSGNNQPPSSDEDLERIFPRTEENISFEIPDCFILNQVLATVTLRLATMPLSL</sequence>
<dbReference type="EMBL" id="JAADYS010002798">
    <property type="protein sequence ID" value="KAF4454600.1"/>
    <property type="molecule type" value="Genomic_DNA"/>
</dbReference>
<feature type="region of interest" description="Disordered" evidence="1">
    <location>
        <begin position="93"/>
        <end position="112"/>
    </location>
</feature>
<dbReference type="AlphaFoldDB" id="A0A8H4KNK9"/>
<dbReference type="Proteomes" id="UP000554235">
    <property type="component" value="Unassembled WGS sequence"/>
</dbReference>
<proteinExistence type="predicted"/>
<feature type="compositionally biased region" description="Polar residues" evidence="1">
    <location>
        <begin position="98"/>
        <end position="108"/>
    </location>
</feature>